<dbReference type="InterPro" id="IPR040017">
    <property type="entry name" value="XPOT"/>
</dbReference>
<dbReference type="Pfam" id="PF08389">
    <property type="entry name" value="Xpo1"/>
    <property type="match status" value="1"/>
</dbReference>
<keyword evidence="9 11" id="KW-0539">Nucleus</keyword>
<evidence type="ECO:0000256" key="9">
    <source>
        <dbReference type="ARBA" id="ARBA00023242"/>
    </source>
</evidence>
<comment type="subcellular location">
    <subcellularLocation>
        <location evidence="1 11">Cytoplasm</location>
    </subcellularLocation>
    <subcellularLocation>
        <location evidence="11">Nucleus</location>
    </subcellularLocation>
    <text evidence="11">Shuttles between the nucleus and the cytoplasm.</text>
</comment>
<dbReference type="Gene3D" id="1.25.10.10">
    <property type="entry name" value="Leucine-rich Repeat Variant"/>
    <property type="match status" value="1"/>
</dbReference>
<dbReference type="GO" id="GO:0005643">
    <property type="term" value="C:nuclear pore"/>
    <property type="evidence" value="ECO:0007669"/>
    <property type="project" value="TreeGrafter"/>
</dbReference>
<evidence type="ECO:0000256" key="1">
    <source>
        <dbReference type="ARBA" id="ARBA00004496"/>
    </source>
</evidence>
<evidence type="ECO:0000313" key="15">
    <source>
        <dbReference type="Proteomes" id="UP000799772"/>
    </source>
</evidence>
<dbReference type="InterPro" id="IPR013598">
    <property type="entry name" value="Exportin-1/Importin-b-like"/>
</dbReference>
<keyword evidence="5 11" id="KW-0963">Cytoplasm</keyword>
<keyword evidence="6 11" id="KW-0820">tRNA-binding</keyword>
<dbReference type="InterPro" id="IPR045546">
    <property type="entry name" value="Exportin-T_C"/>
</dbReference>
<dbReference type="PANTHER" id="PTHR15952">
    <property type="entry name" value="EXPORTIN-T/LOS1"/>
    <property type="match status" value="1"/>
</dbReference>
<evidence type="ECO:0000256" key="8">
    <source>
        <dbReference type="ARBA" id="ARBA00022884"/>
    </source>
</evidence>
<comment type="function">
    <text evidence="10">tRNA nucleus export receptor which facilitates tRNA translocation across the nuclear pore complex. Involved in pre-tRNA splicing, probably by affecting the interaction of pre-tRNA with splicing endonuclease.</text>
</comment>
<dbReference type="Pfam" id="PF19282">
    <property type="entry name" value="Exportin-T"/>
    <property type="match status" value="1"/>
</dbReference>
<dbReference type="FunFam" id="1.25.10.10:FF:000355">
    <property type="entry name" value="Exportin-T"/>
    <property type="match status" value="1"/>
</dbReference>
<sequence length="1060" mass="117952">MDAQAQVEKAIEIAWNPTVQADLKPQALTFLESFKSEPSAWQVCLAIFTREPRASDFTRHYCMEVLNYTVQLPGQSPETLNYLRGSLMDYARQTYGLGSQLVDTPHIQNKLTQTFTYLFISLYASEWPGCFDDFRALAGDGQQLGIQNPRATALYLRFLGSVHDEIADTLQPKEPQMQKKHGELKDLIRARDAQKIAASWQEILAKWQWQQMDASIVEMCLRTISRWVMWIDISLVVNETIINALFEISRQQTQAQAQAQTRDAAIDTFTEIIAKKMQAAEKVQLMRVLNIGTVVSQLSASPALADQLSSEYDTDLAETVAKLVNTVMTDIVKVVENDGVPGETRQQGDELLQVFVPYLLRFFSDEFDEICSTVIPSLTDLLTFFRKIAKAKGGLAPLYHGMLLPILEVVIRKMKIDESLPWGDESEQTEEAEFQELRKRLYVLQQTISVIDEPLYIQTVSRVVADTFTKFESNPNSMNWRDLDLALHEMYQFGELAVKNGGLYAKREPSSAAAQTLVEMMSKMVQTGVGSHAFPSIQLQFMEICVRYSQFFEQNPQYIPQVLESFVQTIHLDVLRVKTRSWYLFLRFVKPLRAQLGNVSQTVIQAIADLLKIKAELPRNEEDEDDMDSDDKGDSAEALFDSQLNLFETVGCLSSAPSVPVDQKIIFAQSITNPIFGDMEQYLGSAKSGDESSVLQLHHDIMALGTLARGFSDWMPGASSGVPPPSEVGDEFTRASEAILVALQSLKASDKIRTAARFSLSRMIGVLGSRVLGQLPRWIDGLLSDSSTNDEMSTFLRLLDQIIFGFKTEIANILDTILGTLLQRVFAGLAAQTNGTDDAREQAGLKFEFLSFILVVLNHDLASVLVSTTNQATFDTIVNVVTHYASDVSDVANARVALDVFTKMTVAWGGPDVVLPQVPNGTMPGQQQQNGVVDAPQPVFPGFDSFAVSRFSPLVWIIPSSTSFKAKDPQARTFITQIAALQETTLRKTGQLYIDELRRQLSGMGANDADIERYVAALVEQVRSGKRYGQQEDNKGVKGAMTGFRGFLVSFLDRGGGPGG</sequence>
<name>A0A9P4M760_9PEZI</name>
<dbReference type="OrthoDB" id="26399at2759"/>
<reference evidence="14" key="1">
    <citation type="journal article" date="2020" name="Stud. Mycol.">
        <title>101 Dothideomycetes genomes: a test case for predicting lifestyles and emergence of pathogens.</title>
        <authorList>
            <person name="Haridas S."/>
            <person name="Albert R."/>
            <person name="Binder M."/>
            <person name="Bloem J."/>
            <person name="Labutti K."/>
            <person name="Salamov A."/>
            <person name="Andreopoulos B."/>
            <person name="Baker S."/>
            <person name="Barry K."/>
            <person name="Bills G."/>
            <person name="Bluhm B."/>
            <person name="Cannon C."/>
            <person name="Castanera R."/>
            <person name="Culley D."/>
            <person name="Daum C."/>
            <person name="Ezra D."/>
            <person name="Gonzalez J."/>
            <person name="Henrissat B."/>
            <person name="Kuo A."/>
            <person name="Liang C."/>
            <person name="Lipzen A."/>
            <person name="Lutzoni F."/>
            <person name="Magnuson J."/>
            <person name="Mondo S."/>
            <person name="Nolan M."/>
            <person name="Ohm R."/>
            <person name="Pangilinan J."/>
            <person name="Park H.-J."/>
            <person name="Ramirez L."/>
            <person name="Alfaro M."/>
            <person name="Sun H."/>
            <person name="Tritt A."/>
            <person name="Yoshinaga Y."/>
            <person name="Zwiers L.-H."/>
            <person name="Turgeon B."/>
            <person name="Goodwin S."/>
            <person name="Spatafora J."/>
            <person name="Crous P."/>
            <person name="Grigoriev I."/>
        </authorList>
    </citation>
    <scope>NUCLEOTIDE SEQUENCE</scope>
    <source>
        <strain evidence="14">CBS 133067</strain>
    </source>
</reference>
<keyword evidence="4 11" id="KW-0813">Transport</keyword>
<evidence type="ECO:0000313" key="14">
    <source>
        <dbReference type="EMBL" id="KAF2095499.1"/>
    </source>
</evidence>
<evidence type="ECO:0000256" key="11">
    <source>
        <dbReference type="RuleBase" id="RU366037"/>
    </source>
</evidence>
<proteinExistence type="inferred from homology"/>
<dbReference type="GO" id="GO:0000049">
    <property type="term" value="F:tRNA binding"/>
    <property type="evidence" value="ECO:0007669"/>
    <property type="project" value="UniProtKB-UniRule"/>
</dbReference>
<dbReference type="InterPro" id="IPR011989">
    <property type="entry name" value="ARM-like"/>
</dbReference>
<dbReference type="GO" id="GO:0031267">
    <property type="term" value="F:small GTPase binding"/>
    <property type="evidence" value="ECO:0007669"/>
    <property type="project" value="InterPro"/>
</dbReference>
<evidence type="ECO:0000256" key="6">
    <source>
        <dbReference type="ARBA" id="ARBA00022555"/>
    </source>
</evidence>
<dbReference type="SUPFAM" id="SSF48371">
    <property type="entry name" value="ARM repeat"/>
    <property type="match status" value="1"/>
</dbReference>
<evidence type="ECO:0000256" key="10">
    <source>
        <dbReference type="ARBA" id="ARBA00025147"/>
    </source>
</evidence>
<dbReference type="EMBL" id="ML978131">
    <property type="protein sequence ID" value="KAF2095499.1"/>
    <property type="molecule type" value="Genomic_DNA"/>
</dbReference>
<evidence type="ECO:0000256" key="4">
    <source>
        <dbReference type="ARBA" id="ARBA00022448"/>
    </source>
</evidence>
<evidence type="ECO:0000256" key="5">
    <source>
        <dbReference type="ARBA" id="ARBA00022490"/>
    </source>
</evidence>
<dbReference type="GO" id="GO:0071528">
    <property type="term" value="P:tRNA re-export from nucleus"/>
    <property type="evidence" value="ECO:0007669"/>
    <property type="project" value="UniProtKB-UniRule"/>
</dbReference>
<keyword evidence="8 11" id="KW-0694">RNA-binding</keyword>
<gene>
    <name evidence="14" type="ORF">NA57DRAFT_59499</name>
</gene>
<dbReference type="GO" id="GO:0008033">
    <property type="term" value="P:tRNA processing"/>
    <property type="evidence" value="ECO:0007669"/>
    <property type="project" value="UniProtKB-KW"/>
</dbReference>
<dbReference type="PANTHER" id="PTHR15952:SF11">
    <property type="entry name" value="EXPORTIN-T"/>
    <property type="match status" value="1"/>
</dbReference>
<organism evidence="14 15">
    <name type="scientific">Rhizodiscina lignyota</name>
    <dbReference type="NCBI Taxonomy" id="1504668"/>
    <lineage>
        <taxon>Eukaryota</taxon>
        <taxon>Fungi</taxon>
        <taxon>Dikarya</taxon>
        <taxon>Ascomycota</taxon>
        <taxon>Pezizomycotina</taxon>
        <taxon>Dothideomycetes</taxon>
        <taxon>Pleosporomycetidae</taxon>
        <taxon>Aulographales</taxon>
        <taxon>Rhizodiscinaceae</taxon>
        <taxon>Rhizodiscina</taxon>
    </lineage>
</organism>
<evidence type="ECO:0000256" key="7">
    <source>
        <dbReference type="ARBA" id="ARBA00022694"/>
    </source>
</evidence>
<evidence type="ECO:0000256" key="3">
    <source>
        <dbReference type="ARBA" id="ARBA00018928"/>
    </source>
</evidence>
<feature type="domain" description="Exportin-1/Importin-beta-like" evidence="12">
    <location>
        <begin position="105"/>
        <end position="268"/>
    </location>
</feature>
<evidence type="ECO:0000256" key="2">
    <source>
        <dbReference type="ARBA" id="ARBA00009466"/>
    </source>
</evidence>
<evidence type="ECO:0000259" key="12">
    <source>
        <dbReference type="Pfam" id="PF08389"/>
    </source>
</evidence>
<keyword evidence="7" id="KW-0819">tRNA processing</keyword>
<comment type="similarity">
    <text evidence="2 11">Belongs to the exportin family.</text>
</comment>
<accession>A0A9P4M760</accession>
<dbReference type="InterPro" id="IPR016024">
    <property type="entry name" value="ARM-type_fold"/>
</dbReference>
<protein>
    <recommendedName>
        <fullName evidence="3 11">Exportin-T</fullName>
    </recommendedName>
    <alternativeName>
        <fullName evidence="11">Exportin(tRNA)</fullName>
    </alternativeName>
    <alternativeName>
        <fullName evidence="11">tRNA exportin</fullName>
    </alternativeName>
</protein>
<feature type="domain" description="Exportin-T C-terminal" evidence="13">
    <location>
        <begin position="343"/>
        <end position="1022"/>
    </location>
</feature>
<dbReference type="Proteomes" id="UP000799772">
    <property type="component" value="Unassembled WGS sequence"/>
</dbReference>
<dbReference type="GO" id="GO:0016363">
    <property type="term" value="C:nuclear matrix"/>
    <property type="evidence" value="ECO:0007669"/>
    <property type="project" value="TreeGrafter"/>
</dbReference>
<keyword evidence="15" id="KW-1185">Reference proteome</keyword>
<dbReference type="GO" id="GO:0005737">
    <property type="term" value="C:cytoplasm"/>
    <property type="evidence" value="ECO:0007669"/>
    <property type="project" value="UniProtKB-SubCell"/>
</dbReference>
<dbReference type="AlphaFoldDB" id="A0A9P4M760"/>
<evidence type="ECO:0000259" key="13">
    <source>
        <dbReference type="Pfam" id="PF19282"/>
    </source>
</evidence>
<comment type="caution">
    <text evidence="14">The sequence shown here is derived from an EMBL/GenBank/DDBJ whole genome shotgun (WGS) entry which is preliminary data.</text>
</comment>